<reference evidence="2 3" key="1">
    <citation type="submission" date="2020-03" db="EMBL/GenBank/DDBJ databases">
        <title>Draft Genome Sequence of Cudoniella acicularis.</title>
        <authorList>
            <person name="Buettner E."/>
            <person name="Kellner H."/>
        </authorList>
    </citation>
    <scope>NUCLEOTIDE SEQUENCE [LARGE SCALE GENOMIC DNA]</scope>
    <source>
        <strain evidence="2 3">DSM 108380</strain>
    </source>
</reference>
<evidence type="ECO:0000313" key="3">
    <source>
        <dbReference type="Proteomes" id="UP000566819"/>
    </source>
</evidence>
<dbReference type="AlphaFoldDB" id="A0A8H4RUZ2"/>
<comment type="caution">
    <text evidence="2">The sequence shown here is derived from an EMBL/GenBank/DDBJ whole genome shotgun (WGS) entry which is preliminary data.</text>
</comment>
<feature type="region of interest" description="Disordered" evidence="1">
    <location>
        <begin position="56"/>
        <end position="84"/>
    </location>
</feature>
<dbReference type="OrthoDB" id="626167at2759"/>
<name>A0A8H4RUZ2_9HELO</name>
<sequence length="84" mass="9489">MFVFGDLLSQTGRKDMAKVMYARALSRYTIAQGPSLKRYEQLEDRLQALQVASAKLEMGQDESTEPGSAKSRSFKRKLRSWEGG</sequence>
<organism evidence="2 3">
    <name type="scientific">Cudoniella acicularis</name>
    <dbReference type="NCBI Taxonomy" id="354080"/>
    <lineage>
        <taxon>Eukaryota</taxon>
        <taxon>Fungi</taxon>
        <taxon>Dikarya</taxon>
        <taxon>Ascomycota</taxon>
        <taxon>Pezizomycotina</taxon>
        <taxon>Leotiomycetes</taxon>
        <taxon>Helotiales</taxon>
        <taxon>Tricladiaceae</taxon>
        <taxon>Cudoniella</taxon>
    </lineage>
</organism>
<gene>
    <name evidence="2" type="ORF">G7Y89_g1597</name>
</gene>
<proteinExistence type="predicted"/>
<accession>A0A8H4RUZ2</accession>
<dbReference type="Proteomes" id="UP000566819">
    <property type="component" value="Unassembled WGS sequence"/>
</dbReference>
<evidence type="ECO:0000256" key="1">
    <source>
        <dbReference type="SAM" id="MobiDB-lite"/>
    </source>
</evidence>
<protein>
    <submittedName>
        <fullName evidence="2">Uncharacterized protein</fullName>
    </submittedName>
</protein>
<evidence type="ECO:0000313" key="2">
    <source>
        <dbReference type="EMBL" id="KAF4636484.1"/>
    </source>
</evidence>
<keyword evidence="3" id="KW-1185">Reference proteome</keyword>
<dbReference type="EMBL" id="JAAMPI010000063">
    <property type="protein sequence ID" value="KAF4636484.1"/>
    <property type="molecule type" value="Genomic_DNA"/>
</dbReference>